<accession>A0A3S3SA33</accession>
<name>A0A3S3SA33_9FLAO</name>
<gene>
    <name evidence="1" type="ORF">EPI11_14735</name>
</gene>
<dbReference type="Proteomes" id="UP000287527">
    <property type="component" value="Unassembled WGS sequence"/>
</dbReference>
<reference evidence="1 2" key="1">
    <citation type="submission" date="2019-01" db="EMBL/GenBank/DDBJ databases">
        <title>Flavobacterium sp. nov.,isolated from freshwater.</title>
        <authorList>
            <person name="Zhang R."/>
            <person name="Du Z.-J."/>
        </authorList>
    </citation>
    <scope>NUCLEOTIDE SEQUENCE [LARGE SCALE GENOMIC DNA]</scope>
    <source>
        <strain evidence="1 2">1E403</strain>
    </source>
</reference>
<dbReference type="OrthoDB" id="9799092at2"/>
<dbReference type="Gene3D" id="3.30.460.10">
    <property type="entry name" value="Beta Polymerase, domain 2"/>
    <property type="match status" value="1"/>
</dbReference>
<comment type="caution">
    <text evidence="1">The sequence shown here is derived from an EMBL/GenBank/DDBJ whole genome shotgun (WGS) entry which is preliminary data.</text>
</comment>
<protein>
    <submittedName>
        <fullName evidence="1">GrpB family protein</fullName>
    </submittedName>
</protein>
<sequence length="194" mass="22418">MSKNLNEMTAEEIAKAFPVELSSYDKEWPKIFEAEKERIIGALGSDLIRIEHFGSTSVPGIIAKNTIDILAEFTPDETRMSSIIERMKTLEYNYMWQEDGEPPYGFFAKGFSGSGIKDQTYFIHTAAANHKLWDRLYFRDYLREYPSVAAEYEALKIQLAEKFKYNRVGYRIAKTDFVVAATEKAKAYYITKQE</sequence>
<dbReference type="PANTHER" id="PTHR34822">
    <property type="entry name" value="GRPB DOMAIN PROTEIN (AFU_ORTHOLOGUE AFUA_1G01530)"/>
    <property type="match status" value="1"/>
</dbReference>
<proteinExistence type="predicted"/>
<dbReference type="PANTHER" id="PTHR34822:SF1">
    <property type="entry name" value="GRPB FAMILY PROTEIN"/>
    <property type="match status" value="1"/>
</dbReference>
<dbReference type="AlphaFoldDB" id="A0A3S3SA33"/>
<organism evidence="1 2">
    <name type="scientific">Flavobacterium cerinum</name>
    <dbReference type="NCBI Taxonomy" id="2502784"/>
    <lineage>
        <taxon>Bacteria</taxon>
        <taxon>Pseudomonadati</taxon>
        <taxon>Bacteroidota</taxon>
        <taxon>Flavobacteriia</taxon>
        <taxon>Flavobacteriales</taxon>
        <taxon>Flavobacteriaceae</taxon>
        <taxon>Flavobacterium</taxon>
    </lineage>
</organism>
<keyword evidence="2" id="KW-1185">Reference proteome</keyword>
<dbReference type="SUPFAM" id="SSF81301">
    <property type="entry name" value="Nucleotidyltransferase"/>
    <property type="match status" value="1"/>
</dbReference>
<dbReference type="InterPro" id="IPR043519">
    <property type="entry name" value="NT_sf"/>
</dbReference>
<evidence type="ECO:0000313" key="2">
    <source>
        <dbReference type="Proteomes" id="UP000287527"/>
    </source>
</evidence>
<evidence type="ECO:0000313" key="1">
    <source>
        <dbReference type="EMBL" id="RWW93787.1"/>
    </source>
</evidence>
<dbReference type="Pfam" id="PF04229">
    <property type="entry name" value="GrpB"/>
    <property type="match status" value="1"/>
</dbReference>
<dbReference type="InterPro" id="IPR007344">
    <property type="entry name" value="GrpB/CoaE"/>
</dbReference>
<dbReference type="EMBL" id="SBII01000011">
    <property type="protein sequence ID" value="RWW93787.1"/>
    <property type="molecule type" value="Genomic_DNA"/>
</dbReference>
<dbReference type="RefSeq" id="WP_128390743.1">
    <property type="nucleotide sequence ID" value="NZ_SBII01000011.1"/>
</dbReference>